<sequence>MAGVNWEKAYHDLESHIGQIMKETSELVNNASPKLRINDVHTEDKGGVLQVIIDATGHKMTYAVYLVDRTGKTETLKLPYQLSNTFNLDVPAGRYTVQGFARQHENDLDIVSEKVSVNFKKVMQNEQTD</sequence>
<name>A0A0F7HKZ0_9STAP</name>
<dbReference type="KEGG" id="shv:AAT16_03700"/>
<dbReference type="EMBL" id="FOTB01000004">
    <property type="protein sequence ID" value="SFK81304.1"/>
    <property type="molecule type" value="Genomic_DNA"/>
</dbReference>
<protein>
    <submittedName>
        <fullName evidence="2">Uncharacterized protein</fullName>
    </submittedName>
</protein>
<dbReference type="RefSeq" id="WP_046789591.1">
    <property type="nucleotide sequence ID" value="NZ_CP011366.1"/>
</dbReference>
<reference evidence="1 3" key="1">
    <citation type="journal article" date="2015" name="Int. J. Syst. Evol. Microbiol.">
        <title>Complete genome sequence of Salinicoccus halodurans H3B36, isolated from the Qaidam Basin in China.</title>
        <authorList>
            <person name="Jiang K."/>
            <person name="Xue Y."/>
            <person name="Ma Y."/>
        </authorList>
    </citation>
    <scope>NUCLEOTIDE SEQUENCE [LARGE SCALE GENOMIC DNA]</scope>
    <source>
        <strain evidence="1 3">H3B36</strain>
    </source>
</reference>
<accession>A0A0F7HKZ0</accession>
<dbReference type="Proteomes" id="UP000034029">
    <property type="component" value="Chromosome"/>
</dbReference>
<evidence type="ECO:0000313" key="3">
    <source>
        <dbReference type="Proteomes" id="UP000034029"/>
    </source>
</evidence>
<reference evidence="3" key="2">
    <citation type="submission" date="2015-04" db="EMBL/GenBank/DDBJ databases">
        <title>Complete genome sequence of Salinicoccus halodurans strain H3B36, isolated from the Qaidam basin of China.</title>
        <authorList>
            <person name="Ma Y."/>
            <person name="Jiang K."/>
            <person name="Xue Y."/>
        </authorList>
    </citation>
    <scope>NUCLEOTIDE SEQUENCE [LARGE SCALE GENOMIC DNA]</scope>
    <source>
        <strain evidence="3">H3B36</strain>
    </source>
</reference>
<organism evidence="2 4">
    <name type="scientific">Salinicoccus halodurans</name>
    <dbReference type="NCBI Taxonomy" id="407035"/>
    <lineage>
        <taxon>Bacteria</taxon>
        <taxon>Bacillati</taxon>
        <taxon>Bacillota</taxon>
        <taxon>Bacilli</taxon>
        <taxon>Bacillales</taxon>
        <taxon>Staphylococcaceae</taxon>
        <taxon>Salinicoccus</taxon>
    </lineage>
</organism>
<evidence type="ECO:0000313" key="4">
    <source>
        <dbReference type="Proteomes" id="UP000183090"/>
    </source>
</evidence>
<evidence type="ECO:0000313" key="1">
    <source>
        <dbReference type="EMBL" id="AKG73401.1"/>
    </source>
</evidence>
<gene>
    <name evidence="1" type="ORF">AAT16_03700</name>
    <name evidence="2" type="ORF">SAMN05216235_1780</name>
</gene>
<dbReference type="EMBL" id="CP011366">
    <property type="protein sequence ID" value="AKG73401.1"/>
    <property type="molecule type" value="Genomic_DNA"/>
</dbReference>
<keyword evidence="3" id="KW-1185">Reference proteome</keyword>
<reference evidence="2 4" key="3">
    <citation type="submission" date="2016-10" db="EMBL/GenBank/DDBJ databases">
        <authorList>
            <person name="Varghese N."/>
            <person name="Submissions S."/>
        </authorList>
    </citation>
    <scope>NUCLEOTIDE SEQUENCE [LARGE SCALE GENOMIC DNA]</scope>
    <source>
        <strain evidence="2 4">CGMCC 1.6501</strain>
    </source>
</reference>
<dbReference type="Proteomes" id="UP000183090">
    <property type="component" value="Unassembled WGS sequence"/>
</dbReference>
<proteinExistence type="predicted"/>
<evidence type="ECO:0000313" key="2">
    <source>
        <dbReference type="EMBL" id="SFK81304.1"/>
    </source>
</evidence>
<dbReference type="AlphaFoldDB" id="A0A0F7HKZ0"/>
<dbReference type="OrthoDB" id="2389426at2"/>